<dbReference type="AlphaFoldDB" id="A0A6D2K6P4"/>
<accession>A0A6D2K6P4</accession>
<dbReference type="EMBL" id="CACVBM020001318">
    <property type="protein sequence ID" value="CAA7045258.1"/>
    <property type="molecule type" value="Genomic_DNA"/>
</dbReference>
<dbReference type="InterPro" id="IPR052147">
    <property type="entry name" value="PP2-like/Lectin"/>
</dbReference>
<dbReference type="Pfam" id="PF14299">
    <property type="entry name" value="PP2"/>
    <property type="match status" value="1"/>
</dbReference>
<name>A0A6D2K6P4_9BRAS</name>
<sequence length="437" mass="48034">MEVMLEKSRMDHQKIMQIQMENQAKNLAEAKKLAKQEQIRMEHAKKEMIALVAPLRLNPPPDPDPPHPDPPDPPDPPDLASFNSAVLGPPATPSRRILSSVNLRVLFAMTVAVAGDPLSKSPELFLDVPPPPVLQLLAQSLGRRVVCLKLNSFPLQIRQYEDVTLLPLLEVAVRNLQPISVPSFVHMVWLTRVVMDIDFVRSFLCCEPLKCVPFVETSSSLGDTNLYAGWFLFQDSSGSCDSHLSPNGRLLAPDLAAGKLALSTAFLEAAFAGLIALDVLFDSQSLNLPLISKDVVNYLYEIRNTWSTQGILASHGRTTASTGHGYLSGVNGTFNTSELTPGTKYEVVYVVKLENTASGWEIPVNLKLTVARSGGRPQEHSVRLKEHIGRLWVDIPAGEFIMSPEIAGEISFSMYEIASGSWKRGLCVKGVEIRPKN</sequence>
<dbReference type="InterPro" id="IPR025886">
    <property type="entry name" value="PP2-like"/>
</dbReference>
<dbReference type="Proteomes" id="UP000467841">
    <property type="component" value="Unassembled WGS sequence"/>
</dbReference>
<dbReference type="GO" id="GO:0030246">
    <property type="term" value="F:carbohydrate binding"/>
    <property type="evidence" value="ECO:0007669"/>
    <property type="project" value="InterPro"/>
</dbReference>
<evidence type="ECO:0000256" key="1">
    <source>
        <dbReference type="SAM" id="Coils"/>
    </source>
</evidence>
<keyword evidence="1" id="KW-0175">Coiled coil</keyword>
<organism evidence="3 4">
    <name type="scientific">Microthlaspi erraticum</name>
    <dbReference type="NCBI Taxonomy" id="1685480"/>
    <lineage>
        <taxon>Eukaryota</taxon>
        <taxon>Viridiplantae</taxon>
        <taxon>Streptophyta</taxon>
        <taxon>Embryophyta</taxon>
        <taxon>Tracheophyta</taxon>
        <taxon>Spermatophyta</taxon>
        <taxon>Magnoliopsida</taxon>
        <taxon>eudicotyledons</taxon>
        <taxon>Gunneridae</taxon>
        <taxon>Pentapetalae</taxon>
        <taxon>rosids</taxon>
        <taxon>malvids</taxon>
        <taxon>Brassicales</taxon>
        <taxon>Brassicaceae</taxon>
        <taxon>Coluteocarpeae</taxon>
        <taxon>Microthlaspi</taxon>
    </lineage>
</organism>
<feature type="region of interest" description="Disordered" evidence="2">
    <location>
        <begin position="55"/>
        <end position="86"/>
    </location>
</feature>
<protein>
    <submittedName>
        <fullName evidence="3">Uncharacterized protein</fullName>
    </submittedName>
</protein>
<evidence type="ECO:0000256" key="2">
    <source>
        <dbReference type="SAM" id="MobiDB-lite"/>
    </source>
</evidence>
<proteinExistence type="predicted"/>
<dbReference type="PANTHER" id="PTHR48478">
    <property type="entry name" value="LECTIN-LIKE"/>
    <property type="match status" value="1"/>
</dbReference>
<evidence type="ECO:0000313" key="3">
    <source>
        <dbReference type="EMBL" id="CAA7045258.1"/>
    </source>
</evidence>
<evidence type="ECO:0000313" key="4">
    <source>
        <dbReference type="Proteomes" id="UP000467841"/>
    </source>
</evidence>
<feature type="coiled-coil region" evidence="1">
    <location>
        <begin position="17"/>
        <end position="47"/>
    </location>
</feature>
<reference evidence="3" key="1">
    <citation type="submission" date="2020-01" db="EMBL/GenBank/DDBJ databases">
        <authorList>
            <person name="Mishra B."/>
        </authorList>
    </citation>
    <scope>NUCLEOTIDE SEQUENCE [LARGE SCALE GENOMIC DNA]</scope>
</reference>
<comment type="caution">
    <text evidence="3">The sequence shown here is derived from an EMBL/GenBank/DDBJ whole genome shotgun (WGS) entry which is preliminary data.</text>
</comment>
<dbReference type="PANTHER" id="PTHR48478:SF1">
    <property type="entry name" value="LECTIN-LIKE"/>
    <property type="match status" value="1"/>
</dbReference>
<keyword evidence="4" id="KW-1185">Reference proteome</keyword>
<gene>
    <name evidence="3" type="ORF">MERR_LOCUS32493</name>
</gene>